<evidence type="ECO:0000313" key="2">
    <source>
        <dbReference type="EMBL" id="HFQ79176.1"/>
    </source>
</evidence>
<comment type="caution">
    <text evidence="3">The sequence shown here is derived from an EMBL/GenBank/DDBJ whole genome shotgun (WGS) entry which is preliminary data.</text>
</comment>
<evidence type="ECO:0000259" key="1">
    <source>
        <dbReference type="Pfam" id="PF01408"/>
    </source>
</evidence>
<name>A0A7J3MWA3_9CREN</name>
<dbReference type="Gene3D" id="3.40.50.720">
    <property type="entry name" value="NAD(P)-binding Rossmann-like Domain"/>
    <property type="match status" value="1"/>
</dbReference>
<feature type="domain" description="Gfo/Idh/MocA-like oxidoreductase N-terminal" evidence="1">
    <location>
        <begin position="37"/>
        <end position="96"/>
    </location>
</feature>
<dbReference type="PANTHER" id="PTHR43377:SF1">
    <property type="entry name" value="BILIVERDIN REDUCTASE A"/>
    <property type="match status" value="1"/>
</dbReference>
<organism evidence="3">
    <name type="scientific">Ignisphaera aggregans</name>
    <dbReference type="NCBI Taxonomy" id="334771"/>
    <lineage>
        <taxon>Archaea</taxon>
        <taxon>Thermoproteota</taxon>
        <taxon>Thermoprotei</taxon>
        <taxon>Desulfurococcales</taxon>
        <taxon>Desulfurococcaceae</taxon>
        <taxon>Ignisphaera</taxon>
    </lineage>
</organism>
<dbReference type="EMBL" id="DTDH01000005">
    <property type="protein sequence ID" value="HGT97824.1"/>
    <property type="molecule type" value="Genomic_DNA"/>
</dbReference>
<dbReference type="PANTHER" id="PTHR43377">
    <property type="entry name" value="BILIVERDIN REDUCTASE A"/>
    <property type="match status" value="1"/>
</dbReference>
<sequence length="269" mass="31492">MRVLVIGCGYMGRIHSANLRKLGVDVIQYDIVKEKCDNYVDNVLGHTIDMIVIATPIKTHYQIFLETYEYYGKKVGYFIEKPITETLEQFQKIIEISGDIFVGHQLRYSNFYALIKKEIESSSNFEIDMKIYSPSDPDVGLILDTGIHFIDLPIYYLGPPRDFNVRGNRNSFNLILYYNKGVWSIEGELRDYYRIEFLVNKKQGISDGVSLKFNENFFQDVDVYYEEIKDVVSYIETRNRDNKLEKPRISLQNLVETYELVFKIVSKLS</sequence>
<dbReference type="InterPro" id="IPR000683">
    <property type="entry name" value="Gfo/Idh/MocA-like_OxRdtase_N"/>
</dbReference>
<dbReference type="Pfam" id="PF01408">
    <property type="entry name" value="GFO_IDH_MocA"/>
    <property type="match status" value="1"/>
</dbReference>
<proteinExistence type="predicted"/>
<accession>A0A7J3MWA3</accession>
<dbReference type="AlphaFoldDB" id="A0A7J3MWA3"/>
<gene>
    <name evidence="2" type="ORF">ENT99_05700</name>
    <name evidence="3" type="ORF">ENU64_00145</name>
</gene>
<evidence type="ECO:0000313" key="3">
    <source>
        <dbReference type="EMBL" id="HGT97824.1"/>
    </source>
</evidence>
<dbReference type="Gene3D" id="3.30.360.10">
    <property type="entry name" value="Dihydrodipicolinate Reductase, domain 2"/>
    <property type="match status" value="1"/>
</dbReference>
<dbReference type="InterPro" id="IPR051450">
    <property type="entry name" value="Gfo/Idh/MocA_Oxidoreductases"/>
</dbReference>
<dbReference type="InterPro" id="IPR036291">
    <property type="entry name" value="NAD(P)-bd_dom_sf"/>
</dbReference>
<dbReference type="SUPFAM" id="SSF51735">
    <property type="entry name" value="NAD(P)-binding Rossmann-fold domains"/>
    <property type="match status" value="1"/>
</dbReference>
<dbReference type="GO" id="GO:0000166">
    <property type="term" value="F:nucleotide binding"/>
    <property type="evidence" value="ECO:0007669"/>
    <property type="project" value="InterPro"/>
</dbReference>
<reference evidence="3" key="1">
    <citation type="journal article" date="2020" name="mSystems">
        <title>Genome- and Community-Level Interaction Insights into Carbon Utilization and Element Cycling Functions of Hydrothermarchaeota in Hydrothermal Sediment.</title>
        <authorList>
            <person name="Zhou Z."/>
            <person name="Liu Y."/>
            <person name="Xu W."/>
            <person name="Pan J."/>
            <person name="Luo Z.H."/>
            <person name="Li M."/>
        </authorList>
    </citation>
    <scope>NUCLEOTIDE SEQUENCE [LARGE SCALE GENOMIC DNA]</scope>
    <source>
        <strain evidence="2">SpSt-629</strain>
        <strain evidence="3">SpSt-688</strain>
    </source>
</reference>
<protein>
    <submittedName>
        <fullName evidence="3">Gfo/Idh/MocA family oxidoreductase</fullName>
    </submittedName>
</protein>
<dbReference type="EMBL" id="DTAU01000111">
    <property type="protein sequence ID" value="HFQ79176.1"/>
    <property type="molecule type" value="Genomic_DNA"/>
</dbReference>